<evidence type="ECO:0000259" key="3">
    <source>
        <dbReference type="PROSITE" id="PS51186"/>
    </source>
</evidence>
<dbReference type="PANTHER" id="PTHR43877">
    <property type="entry name" value="AMINOALKYLPHOSPHONATE N-ACETYLTRANSFERASE-RELATED-RELATED"/>
    <property type="match status" value="1"/>
</dbReference>
<gene>
    <name evidence="4" type="ORF">AB6A68_13175</name>
</gene>
<comment type="caution">
    <text evidence="4">The sequence shown here is derived from an EMBL/GenBank/DDBJ whole genome shotgun (WGS) entry which is preliminary data.</text>
</comment>
<dbReference type="InterPro" id="IPR000182">
    <property type="entry name" value="GNAT_dom"/>
</dbReference>
<dbReference type="Proteomes" id="UP001560267">
    <property type="component" value="Unassembled WGS sequence"/>
</dbReference>
<dbReference type="InterPro" id="IPR050832">
    <property type="entry name" value="Bact_Acetyltransf"/>
</dbReference>
<organism evidence="4 5">
    <name type="scientific">Ferrimicrobium acidiphilum</name>
    <dbReference type="NCBI Taxonomy" id="121039"/>
    <lineage>
        <taxon>Bacteria</taxon>
        <taxon>Bacillati</taxon>
        <taxon>Actinomycetota</taxon>
        <taxon>Acidimicrobiia</taxon>
        <taxon>Acidimicrobiales</taxon>
        <taxon>Acidimicrobiaceae</taxon>
        <taxon>Ferrimicrobium</taxon>
    </lineage>
</organism>
<dbReference type="CDD" id="cd04301">
    <property type="entry name" value="NAT_SF"/>
    <property type="match status" value="2"/>
</dbReference>
<evidence type="ECO:0000313" key="4">
    <source>
        <dbReference type="EMBL" id="MEX6430778.1"/>
    </source>
</evidence>
<protein>
    <submittedName>
        <fullName evidence="4">GNAT family N-acetyltransferase</fullName>
        <ecNumber evidence="4">2.3.1.-</ecNumber>
    </submittedName>
</protein>
<name>A0ABV3Y5D9_9ACTN</name>
<dbReference type="RefSeq" id="WP_298347490.1">
    <property type="nucleotide sequence ID" value="NZ_JBFSHR010000083.1"/>
</dbReference>
<feature type="domain" description="N-acetyltransferase" evidence="3">
    <location>
        <begin position="140"/>
        <end position="277"/>
    </location>
</feature>
<reference evidence="4 5" key="1">
    <citation type="submission" date="2024-07" db="EMBL/GenBank/DDBJ databases">
        <title>Draft Genome Sequence of Ferrimicrobium acidiphilum Strain YE2023, Isolated from a Pulp of Bioleach Reactor.</title>
        <authorList>
            <person name="Elkina Y.A."/>
            <person name="Bulaeva A.G."/>
            <person name="Beletsky A.V."/>
            <person name="Mardanov A.V."/>
        </authorList>
    </citation>
    <scope>NUCLEOTIDE SEQUENCE [LARGE SCALE GENOMIC DNA]</scope>
    <source>
        <strain evidence="4 5">YE2023</strain>
    </source>
</reference>
<dbReference type="PROSITE" id="PS51186">
    <property type="entry name" value="GNAT"/>
    <property type="match status" value="2"/>
</dbReference>
<dbReference type="SUPFAM" id="SSF55729">
    <property type="entry name" value="Acyl-CoA N-acyltransferases (Nat)"/>
    <property type="match status" value="2"/>
</dbReference>
<keyword evidence="5" id="KW-1185">Reference proteome</keyword>
<feature type="domain" description="N-acetyltransferase" evidence="3">
    <location>
        <begin position="2"/>
        <end position="147"/>
    </location>
</feature>
<dbReference type="InterPro" id="IPR016181">
    <property type="entry name" value="Acyl_CoA_acyltransferase"/>
</dbReference>
<evidence type="ECO:0000313" key="5">
    <source>
        <dbReference type="Proteomes" id="UP001560267"/>
    </source>
</evidence>
<evidence type="ECO:0000256" key="1">
    <source>
        <dbReference type="ARBA" id="ARBA00022679"/>
    </source>
</evidence>
<dbReference type="EMBL" id="JBFSHR010000083">
    <property type="protein sequence ID" value="MEX6430778.1"/>
    <property type="molecule type" value="Genomic_DNA"/>
</dbReference>
<keyword evidence="1 4" id="KW-0808">Transferase</keyword>
<dbReference type="Gene3D" id="3.40.630.30">
    <property type="match status" value="2"/>
</dbReference>
<keyword evidence="2 4" id="KW-0012">Acyltransferase</keyword>
<dbReference type="EC" id="2.3.1.-" evidence="4"/>
<proteinExistence type="predicted"/>
<accession>A0ABV3Y5D9</accession>
<sequence>MLRYLPYERTHLFGIIAICQAEGWSSFSFDPERAHRTMTAPGVTTVVADVDGAVVGFACLQSDGETQAHLSLIAVDAKYRRQSLGRSLISKALAWAGGQRVDLITDTAEAFYSALPHRRFAGFRIYPPFDASKRLGRGELVVRNGTEVDENWVADVLHQRWGSPMIVSRGRSHDVSRLSTLVAEVDGERLGLATYHTDDEQVELVTLDALLQGRGIGSALLLAVNEQAVSAGCRRLWLVTSNDKLDAIRFYQRRGMRIVGVHRGAIDEARQLKPTIPEVGNHAIPIHDEIEFEVLLDEREHHRSVG</sequence>
<dbReference type="GO" id="GO:0016746">
    <property type="term" value="F:acyltransferase activity"/>
    <property type="evidence" value="ECO:0007669"/>
    <property type="project" value="UniProtKB-KW"/>
</dbReference>
<evidence type="ECO:0000256" key="2">
    <source>
        <dbReference type="ARBA" id="ARBA00023315"/>
    </source>
</evidence>
<dbReference type="Pfam" id="PF00583">
    <property type="entry name" value="Acetyltransf_1"/>
    <property type="match status" value="2"/>
</dbReference>